<dbReference type="GO" id="GO:0003676">
    <property type="term" value="F:nucleic acid binding"/>
    <property type="evidence" value="ECO:0007669"/>
    <property type="project" value="InterPro"/>
</dbReference>
<dbReference type="PANTHER" id="PTHR11439">
    <property type="entry name" value="GAG-POL-RELATED RETROTRANSPOSON"/>
    <property type="match status" value="1"/>
</dbReference>
<proteinExistence type="predicted"/>
<feature type="domain" description="CCHC-type" evidence="2">
    <location>
        <begin position="126"/>
        <end position="142"/>
    </location>
</feature>
<dbReference type="Gene3D" id="4.10.60.10">
    <property type="entry name" value="Zinc finger, CCHC-type"/>
    <property type="match status" value="1"/>
</dbReference>
<dbReference type="InterPro" id="IPR013103">
    <property type="entry name" value="RVT_2"/>
</dbReference>
<evidence type="ECO:0000313" key="4">
    <source>
        <dbReference type="Proteomes" id="UP000288805"/>
    </source>
</evidence>
<feature type="transmembrane region" description="Helical" evidence="1">
    <location>
        <begin position="688"/>
        <end position="709"/>
    </location>
</feature>
<gene>
    <name evidence="3" type="primary">RE1_2767</name>
    <name evidence="3" type="ORF">CK203_014909</name>
</gene>
<dbReference type="AlphaFoldDB" id="A0A438JGI8"/>
<dbReference type="GO" id="GO:0008270">
    <property type="term" value="F:zinc ion binding"/>
    <property type="evidence" value="ECO:0007669"/>
    <property type="project" value="InterPro"/>
</dbReference>
<dbReference type="InterPro" id="IPR043502">
    <property type="entry name" value="DNA/RNA_pol_sf"/>
</dbReference>
<feature type="domain" description="CCHC-type" evidence="2">
    <location>
        <begin position="144"/>
        <end position="160"/>
    </location>
</feature>
<dbReference type="SUPFAM" id="SSF57756">
    <property type="entry name" value="Retrovirus zinc finger-like domains"/>
    <property type="match status" value="1"/>
</dbReference>
<name>A0A438JGI8_VITVI</name>
<dbReference type="SMART" id="SM00343">
    <property type="entry name" value="ZnF_C2HC"/>
    <property type="match status" value="2"/>
</dbReference>
<keyword evidence="1" id="KW-0812">Transmembrane</keyword>
<reference evidence="3 4" key="1">
    <citation type="journal article" date="2018" name="PLoS Genet.">
        <title>Population sequencing reveals clonal diversity and ancestral inbreeding in the grapevine cultivar Chardonnay.</title>
        <authorList>
            <person name="Roach M.J."/>
            <person name="Johnson D.L."/>
            <person name="Bohlmann J."/>
            <person name="van Vuuren H.J."/>
            <person name="Jones S.J."/>
            <person name="Pretorius I.S."/>
            <person name="Schmidt S.A."/>
            <person name="Borneman A.R."/>
        </authorList>
    </citation>
    <scope>NUCLEOTIDE SEQUENCE [LARGE SCALE GENOMIC DNA]</scope>
    <source>
        <strain evidence="4">cv. Chardonnay</strain>
        <tissue evidence="3">Leaf</tissue>
    </source>
</reference>
<dbReference type="CDD" id="cd09272">
    <property type="entry name" value="RNase_HI_RT_Ty1"/>
    <property type="match status" value="1"/>
</dbReference>
<dbReference type="Pfam" id="PF07727">
    <property type="entry name" value="RVT_2"/>
    <property type="match status" value="1"/>
</dbReference>
<dbReference type="Proteomes" id="UP000288805">
    <property type="component" value="Unassembled WGS sequence"/>
</dbReference>
<dbReference type="EMBL" id="QGNW01000043">
    <property type="protein sequence ID" value="RVX08065.1"/>
    <property type="molecule type" value="Genomic_DNA"/>
</dbReference>
<dbReference type="PANTHER" id="PTHR11439:SF497">
    <property type="entry name" value="CYSTEINE-RICH RLK (RECEPTOR-LIKE PROTEIN KINASE) 8"/>
    <property type="match status" value="1"/>
</dbReference>
<evidence type="ECO:0000313" key="3">
    <source>
        <dbReference type="EMBL" id="RVX08065.1"/>
    </source>
</evidence>
<keyword evidence="1" id="KW-0472">Membrane</keyword>
<dbReference type="InterPro" id="IPR036875">
    <property type="entry name" value="Znf_CCHC_sf"/>
</dbReference>
<accession>A0A438JGI8</accession>
<keyword evidence="1" id="KW-1133">Transmembrane helix</keyword>
<sequence length="802" mass="90711">MANFTQGSLSIEEYFSGFQTLLTDYSDIVYANVPAAALSDVQAVHATSKRDQFLMKLRPDFEITWSNLINRHPVPSLDAWLSELLREEQRIVTQATMEHRANVSAPVSVASAAQGRNKGRDMHAVQGFSCKDFGHIARDCPKKFCNYCKKQGHIISACPIRPERKQGTTYHAFTGVSSSTTLPATLSIVPIPAPTALANPNTLTPEMDRVSEKMIAKGPKVERLFPLHVSHSTIFPLLSFACNSVGSGYKMCINVLATQTLMTFFKAKGSSLSVLVIRHHNKMVLLKGKIVTFLMCRHESDSTFSMPSSDLDPAPNHIPASTTIRWSTRLLDPLIELQALEKNHTWDIVPCPPTIKPIGNKWVFSVKLRFDGSLDWYKACLVALGNKQEYGVDYEETFAFVAKMTMIRTILAIVASQSWQLHQMDVKNVFLHGNLQEEIYMKLPSGMTNSSPHDACKLKRSLYGLKQTPRAWFEKFCSTILSFSFTQSQYDSSLFFHTFASSVVLLLVYVDDIIITSTDCGLITKLQRPLHSTFHMKDPGQLTYFLGLEVYHRANGIFVNQHKYIQYLITLAGLEDTSSVDTPMEVNVKYRKDEGDLLYDSTFYRRLIGSLIYLTTTQTNISYVVHQVSQFMTFPWHLHFVVVQRIICYLRGSPTRGLFFPTGFFFNLLPIVMLIGDVRNKIVFLNPLLRSSIVPCLMFVLKLYGYAVFLRNLGFLIQLLHLFNADNTSAIQIATNRIFHERTKHIEVDCHSIRDTLESQVISLSHISSDLQVANIFTKALTRQRHQFLVGKLLLVDLPTSI</sequence>
<evidence type="ECO:0000259" key="2">
    <source>
        <dbReference type="SMART" id="SM00343"/>
    </source>
</evidence>
<dbReference type="InterPro" id="IPR001878">
    <property type="entry name" value="Znf_CCHC"/>
</dbReference>
<dbReference type="Pfam" id="PF00098">
    <property type="entry name" value="zf-CCHC"/>
    <property type="match status" value="1"/>
</dbReference>
<dbReference type="SUPFAM" id="SSF56672">
    <property type="entry name" value="DNA/RNA polymerases"/>
    <property type="match status" value="1"/>
</dbReference>
<evidence type="ECO:0000256" key="1">
    <source>
        <dbReference type="SAM" id="Phobius"/>
    </source>
</evidence>
<feature type="transmembrane region" description="Helical" evidence="1">
    <location>
        <begin position="658"/>
        <end position="676"/>
    </location>
</feature>
<protein>
    <submittedName>
        <fullName evidence="3">Retrovirus-related Pol polyprotein from transposon RE1</fullName>
    </submittedName>
</protein>
<organism evidence="3 4">
    <name type="scientific">Vitis vinifera</name>
    <name type="common">Grape</name>
    <dbReference type="NCBI Taxonomy" id="29760"/>
    <lineage>
        <taxon>Eukaryota</taxon>
        <taxon>Viridiplantae</taxon>
        <taxon>Streptophyta</taxon>
        <taxon>Embryophyta</taxon>
        <taxon>Tracheophyta</taxon>
        <taxon>Spermatophyta</taxon>
        <taxon>Magnoliopsida</taxon>
        <taxon>eudicotyledons</taxon>
        <taxon>Gunneridae</taxon>
        <taxon>Pentapetalae</taxon>
        <taxon>rosids</taxon>
        <taxon>Vitales</taxon>
        <taxon>Vitaceae</taxon>
        <taxon>Viteae</taxon>
        <taxon>Vitis</taxon>
    </lineage>
</organism>
<comment type="caution">
    <text evidence="3">The sequence shown here is derived from an EMBL/GenBank/DDBJ whole genome shotgun (WGS) entry which is preliminary data.</text>
</comment>